<comment type="function">
    <text evidence="1 8">Involved in nucleolar integrity and required for processing of the pre-rRNA for the 60S ribosome subunit.</text>
</comment>
<evidence type="ECO:0000256" key="6">
    <source>
        <dbReference type="ARBA" id="ARBA00023054"/>
    </source>
</evidence>
<dbReference type="Pfam" id="PF03879">
    <property type="entry name" value="Cgr1"/>
    <property type="match status" value="1"/>
</dbReference>
<evidence type="ECO:0000256" key="3">
    <source>
        <dbReference type="ARBA" id="ARBA00007869"/>
    </source>
</evidence>
<reference evidence="10 11" key="1">
    <citation type="journal article" date="2018" name="IMA Fungus">
        <title>IMA Genome-F 9: Draft genome sequence of Annulohypoxylon stygium, Aspergillus mulundensis, Berkeleyomyces basicola (syn. Thielaviopsis basicola), Ceratocystis smalleyi, two Cercospora beticola strains, Coleophoma cylindrospora, Fusarium fracticaudum, Phialophora cf. hyalina, and Morchella septimelata.</title>
        <authorList>
            <person name="Wingfield B.D."/>
            <person name="Bills G.F."/>
            <person name="Dong Y."/>
            <person name="Huang W."/>
            <person name="Nel W.J."/>
            <person name="Swalarsk-Parry B.S."/>
            <person name="Vaghefi N."/>
            <person name="Wilken P.M."/>
            <person name="An Z."/>
            <person name="de Beer Z.W."/>
            <person name="De Vos L."/>
            <person name="Chen L."/>
            <person name="Duong T.A."/>
            <person name="Gao Y."/>
            <person name="Hammerbacher A."/>
            <person name="Kikkert J.R."/>
            <person name="Li Y."/>
            <person name="Li H."/>
            <person name="Li K."/>
            <person name="Li Q."/>
            <person name="Liu X."/>
            <person name="Ma X."/>
            <person name="Naidoo K."/>
            <person name="Pethybridge S.J."/>
            <person name="Sun J."/>
            <person name="Steenkamp E.T."/>
            <person name="van der Nest M.A."/>
            <person name="van Wyk S."/>
            <person name="Wingfield M.J."/>
            <person name="Xiong C."/>
            <person name="Yue Q."/>
            <person name="Zhang X."/>
        </authorList>
    </citation>
    <scope>NUCLEOTIDE SEQUENCE [LARGE SCALE GENOMIC DNA]</scope>
    <source>
        <strain evidence="10 11">BP 5553</strain>
    </source>
</reference>
<protein>
    <recommendedName>
        <fullName evidence="8">rRNA-processing protein</fullName>
    </recommendedName>
</protein>
<evidence type="ECO:0000256" key="1">
    <source>
        <dbReference type="ARBA" id="ARBA00004090"/>
    </source>
</evidence>
<keyword evidence="7 8" id="KW-0539">Nucleus</keyword>
<dbReference type="STRING" id="2656787.A0A370TSW6"/>
<evidence type="ECO:0000256" key="2">
    <source>
        <dbReference type="ARBA" id="ARBA00004604"/>
    </source>
</evidence>
<keyword evidence="5 8" id="KW-0698">rRNA processing</keyword>
<gene>
    <name evidence="10" type="ORF">BP5553_02924</name>
</gene>
<keyword evidence="6" id="KW-0175">Coiled coil</keyword>
<feature type="region of interest" description="Disordered" evidence="9">
    <location>
        <begin position="1"/>
        <end position="91"/>
    </location>
</feature>
<proteinExistence type="inferred from homology"/>
<comment type="caution">
    <text evidence="10">The sequence shown here is derived from an EMBL/GenBank/DDBJ whole genome shotgun (WGS) entry which is preliminary data.</text>
</comment>
<organism evidence="10 11">
    <name type="scientific">Venustampulla echinocandica</name>
    <dbReference type="NCBI Taxonomy" id="2656787"/>
    <lineage>
        <taxon>Eukaryota</taxon>
        <taxon>Fungi</taxon>
        <taxon>Dikarya</taxon>
        <taxon>Ascomycota</taxon>
        <taxon>Pezizomycotina</taxon>
        <taxon>Leotiomycetes</taxon>
        <taxon>Helotiales</taxon>
        <taxon>Pleuroascaceae</taxon>
        <taxon>Venustampulla</taxon>
    </lineage>
</organism>
<evidence type="ECO:0000256" key="9">
    <source>
        <dbReference type="SAM" id="MobiDB-lite"/>
    </source>
</evidence>
<evidence type="ECO:0000256" key="4">
    <source>
        <dbReference type="ARBA" id="ARBA00022517"/>
    </source>
</evidence>
<evidence type="ECO:0000256" key="5">
    <source>
        <dbReference type="ARBA" id="ARBA00022552"/>
    </source>
</evidence>
<dbReference type="GO" id="GO:0006364">
    <property type="term" value="P:rRNA processing"/>
    <property type="evidence" value="ECO:0007669"/>
    <property type="project" value="UniProtKB-UniRule"/>
</dbReference>
<evidence type="ECO:0000313" key="11">
    <source>
        <dbReference type="Proteomes" id="UP000254866"/>
    </source>
</evidence>
<sequence length="118" mass="13801">MSTQVTPAAAPVQSDAAQGMRKNGKQWHAPRSAFRPKAGNSGWDKRQVERKALETVKAKEKEMKEEKEAERQRRITSIKEKRAAKEEKARYEKLAETMHKKRVERLKRKEKRNKMLKS</sequence>
<comment type="subcellular location">
    <subcellularLocation>
        <location evidence="2 8">Nucleus</location>
        <location evidence="2 8">Nucleolus</location>
    </subcellularLocation>
</comment>
<dbReference type="OrthoDB" id="3942380at2759"/>
<comment type="similarity">
    <text evidence="3 8">Belongs to the CGR1 family.</text>
</comment>
<dbReference type="GO" id="GO:0005730">
    <property type="term" value="C:nucleolus"/>
    <property type="evidence" value="ECO:0007669"/>
    <property type="project" value="UniProtKB-SubCell"/>
</dbReference>
<dbReference type="AlphaFoldDB" id="A0A370TSW6"/>
<dbReference type="EMBL" id="NPIC01000002">
    <property type="protein sequence ID" value="RDL38584.1"/>
    <property type="molecule type" value="Genomic_DNA"/>
</dbReference>
<evidence type="ECO:0000313" key="10">
    <source>
        <dbReference type="EMBL" id="RDL38584.1"/>
    </source>
</evidence>
<dbReference type="GeneID" id="43595773"/>
<dbReference type="Proteomes" id="UP000254866">
    <property type="component" value="Unassembled WGS sequence"/>
</dbReference>
<dbReference type="InterPro" id="IPR005579">
    <property type="entry name" value="Cgr1-like"/>
</dbReference>
<name>A0A370TSW6_9HELO</name>
<evidence type="ECO:0000256" key="8">
    <source>
        <dbReference type="RuleBase" id="RU363084"/>
    </source>
</evidence>
<feature type="compositionally biased region" description="Basic and acidic residues" evidence="9">
    <location>
        <begin position="43"/>
        <end position="91"/>
    </location>
</feature>
<evidence type="ECO:0000256" key="7">
    <source>
        <dbReference type="ARBA" id="ARBA00023242"/>
    </source>
</evidence>
<accession>A0A370TSW6</accession>
<keyword evidence="11" id="KW-1185">Reference proteome</keyword>
<keyword evidence="4 8" id="KW-0690">Ribosome biogenesis</keyword>
<dbReference type="RefSeq" id="XP_031871240.1">
    <property type="nucleotide sequence ID" value="XM_032011547.1"/>
</dbReference>